<sequence length="71" mass="8425">MSGGKRFGKQHRSSRRRCLILWWRWELGSFGHTATVVCFKDWLQAYRGRSWSQMRKGACGRWQEHAASHLC</sequence>
<protein>
    <submittedName>
        <fullName evidence="1">Uncharacterized protein</fullName>
    </submittedName>
</protein>
<accession>A0AAV5DNW0</accession>
<gene>
    <name evidence="1" type="primary">ga30394</name>
    <name evidence="1" type="ORF">PR202_ga30394</name>
</gene>
<dbReference type="Proteomes" id="UP001054889">
    <property type="component" value="Unassembled WGS sequence"/>
</dbReference>
<evidence type="ECO:0000313" key="1">
    <source>
        <dbReference type="EMBL" id="GJN12140.1"/>
    </source>
</evidence>
<reference evidence="1" key="1">
    <citation type="journal article" date="2018" name="DNA Res.">
        <title>Multiple hybrid de novo genome assembly of finger millet, an orphan allotetraploid crop.</title>
        <authorList>
            <person name="Hatakeyama M."/>
            <person name="Aluri S."/>
            <person name="Balachadran M.T."/>
            <person name="Sivarajan S.R."/>
            <person name="Patrignani A."/>
            <person name="Gruter S."/>
            <person name="Poveda L."/>
            <person name="Shimizu-Inatsugi R."/>
            <person name="Baeten J."/>
            <person name="Francoijs K.J."/>
            <person name="Nataraja K.N."/>
            <person name="Reddy Y.A.N."/>
            <person name="Phadnis S."/>
            <person name="Ravikumar R.L."/>
            <person name="Schlapbach R."/>
            <person name="Sreeman S.M."/>
            <person name="Shimizu K.K."/>
        </authorList>
    </citation>
    <scope>NUCLEOTIDE SEQUENCE</scope>
</reference>
<comment type="caution">
    <text evidence="1">The sequence shown here is derived from an EMBL/GenBank/DDBJ whole genome shotgun (WGS) entry which is preliminary data.</text>
</comment>
<keyword evidence="2" id="KW-1185">Reference proteome</keyword>
<dbReference type="AlphaFoldDB" id="A0AAV5DNW0"/>
<proteinExistence type="predicted"/>
<evidence type="ECO:0000313" key="2">
    <source>
        <dbReference type="Proteomes" id="UP001054889"/>
    </source>
</evidence>
<dbReference type="EMBL" id="BQKI01000021">
    <property type="protein sequence ID" value="GJN12140.1"/>
    <property type="molecule type" value="Genomic_DNA"/>
</dbReference>
<name>A0AAV5DNW0_ELECO</name>
<reference evidence="1" key="2">
    <citation type="submission" date="2021-12" db="EMBL/GenBank/DDBJ databases">
        <title>Resequencing data analysis of finger millet.</title>
        <authorList>
            <person name="Hatakeyama M."/>
            <person name="Aluri S."/>
            <person name="Balachadran M.T."/>
            <person name="Sivarajan S.R."/>
            <person name="Poveda L."/>
            <person name="Shimizu-Inatsugi R."/>
            <person name="Schlapbach R."/>
            <person name="Sreeman S.M."/>
            <person name="Shimizu K.K."/>
        </authorList>
    </citation>
    <scope>NUCLEOTIDE SEQUENCE</scope>
</reference>
<organism evidence="1 2">
    <name type="scientific">Eleusine coracana subsp. coracana</name>
    <dbReference type="NCBI Taxonomy" id="191504"/>
    <lineage>
        <taxon>Eukaryota</taxon>
        <taxon>Viridiplantae</taxon>
        <taxon>Streptophyta</taxon>
        <taxon>Embryophyta</taxon>
        <taxon>Tracheophyta</taxon>
        <taxon>Spermatophyta</taxon>
        <taxon>Magnoliopsida</taxon>
        <taxon>Liliopsida</taxon>
        <taxon>Poales</taxon>
        <taxon>Poaceae</taxon>
        <taxon>PACMAD clade</taxon>
        <taxon>Chloridoideae</taxon>
        <taxon>Cynodonteae</taxon>
        <taxon>Eleusininae</taxon>
        <taxon>Eleusine</taxon>
    </lineage>
</organism>